<proteinExistence type="predicted"/>
<evidence type="ECO:0000313" key="1">
    <source>
        <dbReference type="EMBL" id="SIQ30521.1"/>
    </source>
</evidence>
<gene>
    <name evidence="1" type="ORF">SAMN05421647_103441</name>
</gene>
<organism evidence="1 2">
    <name type="scientific">Marinobacterium stanieri</name>
    <dbReference type="NCBI Taxonomy" id="49186"/>
    <lineage>
        <taxon>Bacteria</taxon>
        <taxon>Pseudomonadati</taxon>
        <taxon>Pseudomonadota</taxon>
        <taxon>Gammaproteobacteria</taxon>
        <taxon>Oceanospirillales</taxon>
        <taxon>Oceanospirillaceae</taxon>
        <taxon>Marinobacterium</taxon>
    </lineage>
</organism>
<keyword evidence="2" id="KW-1185">Reference proteome</keyword>
<dbReference type="RefSeq" id="WP_076462565.1">
    <property type="nucleotide sequence ID" value="NZ_FTMN01000003.1"/>
</dbReference>
<accession>A0A1N6RNZ5</accession>
<name>A0A1N6RNZ5_9GAMM</name>
<protein>
    <submittedName>
        <fullName evidence="1">Uncharacterized protein</fullName>
    </submittedName>
</protein>
<dbReference type="Proteomes" id="UP000186895">
    <property type="component" value="Unassembled WGS sequence"/>
</dbReference>
<reference evidence="1 2" key="1">
    <citation type="submission" date="2017-01" db="EMBL/GenBank/DDBJ databases">
        <authorList>
            <person name="Mah S.A."/>
            <person name="Swanson W.J."/>
            <person name="Moy G.W."/>
            <person name="Vacquier V.D."/>
        </authorList>
    </citation>
    <scope>NUCLEOTIDE SEQUENCE [LARGE SCALE GENOMIC DNA]</scope>
    <source>
        <strain evidence="1 2">DSM 7027</strain>
    </source>
</reference>
<dbReference type="STRING" id="49186.SAMN05421647_103441"/>
<sequence length="306" mass="34745">MPVNVKRVWCDFFQCQIINSRADLPARTMEQVFEQLLTQHRSPDQNTVRELGGKAYELRDIETTSTGYRGVIAKYKKADLPHAAIPGGEERELDLAEDEQLLDKTFFSYYSDYALIILQRNRFAINPMRFGRYLSQGGYNVSLNPIIEAADLRRLMADDVNIRVAEISIARPTNPALFEGLEHNFNNSIMQSLGVSNAAKINLTMRGDGHSDSPEQRYLDSGLKRAFLEMKDRFDVSKAQLELEDAGGVVHPLDLVTDRLVYDEVIEFDGRYPSASRMQEVIDNARNVKEPEILSYFGALDETRIG</sequence>
<dbReference type="EMBL" id="FTMN01000003">
    <property type="protein sequence ID" value="SIQ30521.1"/>
    <property type="molecule type" value="Genomic_DNA"/>
</dbReference>
<evidence type="ECO:0000313" key="2">
    <source>
        <dbReference type="Proteomes" id="UP000186895"/>
    </source>
</evidence>
<dbReference type="AlphaFoldDB" id="A0A1N6RNZ5"/>